<comment type="caution">
    <text evidence="2">The sequence shown here is derived from an EMBL/GenBank/DDBJ whole genome shotgun (WGS) entry which is preliminary data.</text>
</comment>
<evidence type="ECO:0000313" key="3">
    <source>
        <dbReference type="Proteomes" id="UP000231092"/>
    </source>
</evidence>
<dbReference type="RefSeq" id="WP_100305884.1">
    <property type="nucleotide sequence ID" value="NZ_PGET01000001.1"/>
</dbReference>
<proteinExistence type="predicted"/>
<dbReference type="Pfam" id="PF07454">
    <property type="entry name" value="SpoIIP"/>
    <property type="match status" value="1"/>
</dbReference>
<accession>A0A2M8Z7T9</accession>
<feature type="region of interest" description="Disordered" evidence="1">
    <location>
        <begin position="141"/>
        <end position="172"/>
    </location>
</feature>
<dbReference type="EMBL" id="PGET01000001">
    <property type="protein sequence ID" value="PJJ29502.1"/>
    <property type="molecule type" value="Genomic_DNA"/>
</dbReference>
<organism evidence="2 3">
    <name type="scientific">[Clostridium] celerecrescens 18A</name>
    <dbReference type="NCBI Taxonomy" id="1286362"/>
    <lineage>
        <taxon>Bacteria</taxon>
        <taxon>Bacillati</taxon>
        <taxon>Bacillota</taxon>
        <taxon>Clostridia</taxon>
        <taxon>Lachnospirales</taxon>
        <taxon>Lachnospiraceae</taxon>
        <taxon>Lacrimispora</taxon>
    </lineage>
</organism>
<dbReference type="OrthoDB" id="1633470at2"/>
<evidence type="ECO:0000256" key="1">
    <source>
        <dbReference type="SAM" id="MobiDB-lite"/>
    </source>
</evidence>
<evidence type="ECO:0000313" key="2">
    <source>
        <dbReference type="EMBL" id="PJJ29502.1"/>
    </source>
</evidence>
<gene>
    <name evidence="2" type="ORF">H171_3045</name>
</gene>
<dbReference type="InterPro" id="IPR010897">
    <property type="entry name" value="Spore_II_P"/>
</dbReference>
<name>A0A2M8Z7T9_9FIRM</name>
<reference evidence="2 3" key="1">
    <citation type="submission" date="2017-11" db="EMBL/GenBank/DDBJ databases">
        <title>Understudied soil microbes with underappreciated capabilities: Untangling the Clostridium saccharolyticum group.</title>
        <authorList>
            <person name="Leschine S."/>
        </authorList>
    </citation>
    <scope>NUCLEOTIDE SEQUENCE [LARGE SCALE GENOMIC DNA]</scope>
    <source>
        <strain evidence="2 3">18A</strain>
    </source>
</reference>
<protein>
    <submittedName>
        <fullName evidence="2">Stage II sporulation protein P</fullName>
    </submittedName>
</protein>
<dbReference type="Proteomes" id="UP000231092">
    <property type="component" value="Unassembled WGS sequence"/>
</dbReference>
<sequence>MRRRNKDINWYIKKMMIIISLALAVLLSIKEVSEVRKKADPHKVENWAKEGAGFGISYIWRLQYPAATWDESDQSSILSGTHEKSMINVLCDILFSQSPLYRFGGSGKTETNHGEADPAYEGYLESGRFYEEHSFLLYDGGEESGEDGSINAGTHKAQPAEQLPAGGDTAANQIPEQNQTAEADQAAKADKGNTLTADKDPAMTCASSTLWPIAGAVYRREQLADYDFLIQHFYSIHTSTTAGRDLMKADEFLSKDFTLEGGNDKPQILIYHTHSQEEFSDHGPNNPNATVVGIGNYLTELLTKKGYHVIHDTSVYDLQNGKLDRNKAYTYALDGITEILQKNPSIEVILDVHRDGVNENLHMVNQVNGKPTAPIMFFNGVSQTPKGPIEYLPNPYRTQNLAFSLQMQLDAAAYFPNLTRKIYIKGLRYNQHLRARSALIEVGAQTNTYQEALNAMEPLSEILDMVLQGN</sequence>
<dbReference type="AlphaFoldDB" id="A0A2M8Z7T9"/>